<organism evidence="3 4">
    <name type="scientific">Pseudomonas quercus</name>
    <dbReference type="NCBI Taxonomy" id="2722792"/>
    <lineage>
        <taxon>Bacteria</taxon>
        <taxon>Pseudomonadati</taxon>
        <taxon>Pseudomonadota</taxon>
        <taxon>Gammaproteobacteria</taxon>
        <taxon>Pseudomonadales</taxon>
        <taxon>Pseudomonadaceae</taxon>
        <taxon>Pseudomonas</taxon>
    </lineage>
</organism>
<dbReference type="RefSeq" id="WP_168080593.1">
    <property type="nucleotide sequence ID" value="NZ_JAAVJI010000001.1"/>
</dbReference>
<evidence type="ECO:0000256" key="1">
    <source>
        <dbReference type="SAM" id="SignalP"/>
    </source>
</evidence>
<gene>
    <name evidence="3" type="ORF">HBH25_00945</name>
</gene>
<dbReference type="InterPro" id="IPR004864">
    <property type="entry name" value="LEA_2"/>
</dbReference>
<proteinExistence type="predicted"/>
<dbReference type="SUPFAM" id="SSF117070">
    <property type="entry name" value="LEA14-like"/>
    <property type="match status" value="1"/>
</dbReference>
<accession>A0ABX0YAW9</accession>
<dbReference type="SMART" id="SM00769">
    <property type="entry name" value="WHy"/>
    <property type="match status" value="1"/>
</dbReference>
<feature type="chain" id="PRO_5047504780" description="Water stress and hypersensitive response domain-containing protein" evidence="1">
    <location>
        <begin position="18"/>
        <end position="157"/>
    </location>
</feature>
<dbReference type="PROSITE" id="PS51257">
    <property type="entry name" value="PROKAR_LIPOPROTEIN"/>
    <property type="match status" value="1"/>
</dbReference>
<name>A0ABX0YAW9_9PSED</name>
<dbReference type="Gene3D" id="2.60.40.1820">
    <property type="match status" value="1"/>
</dbReference>
<dbReference type="EMBL" id="JAAVJI010000001">
    <property type="protein sequence ID" value="NJO99436.1"/>
    <property type="molecule type" value="Genomic_DNA"/>
</dbReference>
<evidence type="ECO:0000259" key="2">
    <source>
        <dbReference type="SMART" id="SM00769"/>
    </source>
</evidence>
<reference evidence="3 4" key="1">
    <citation type="submission" date="2020-03" db="EMBL/GenBank/DDBJ databases">
        <authorList>
            <person name="Wang L."/>
            <person name="He N."/>
            <person name="Li Y."/>
            <person name="Fang Y."/>
            <person name="Zhang F."/>
        </authorList>
    </citation>
    <scope>NUCLEOTIDE SEQUENCE [LARGE SCALE GENOMIC DNA]</scope>
    <source>
        <strain evidence="4">hsmgli-8</strain>
    </source>
</reference>
<dbReference type="InterPro" id="IPR013990">
    <property type="entry name" value="WHy-dom"/>
</dbReference>
<evidence type="ECO:0000313" key="4">
    <source>
        <dbReference type="Proteomes" id="UP000746535"/>
    </source>
</evidence>
<feature type="domain" description="Water stress and hypersensitive response" evidence="2">
    <location>
        <begin position="27"/>
        <end position="148"/>
    </location>
</feature>
<comment type="caution">
    <text evidence="3">The sequence shown here is derived from an EMBL/GenBank/DDBJ whole genome shotgun (WGS) entry which is preliminary data.</text>
</comment>
<sequence length="157" mass="16373">MKALLLSLLCLSLGACALFPPRDPLVVQVAGINPATGADLEWRLLVQLRVQNPNRDPIDYSGVALALQVNGQPLASGVSPAQGTLAGYSEALISVPVTVSAFSVLRQAVGLASLQVGEGMPYRVDGKLDTPGWSGAVRFTDSGKLDTRLLSPQGPKP</sequence>
<evidence type="ECO:0000313" key="3">
    <source>
        <dbReference type="EMBL" id="NJO99436.1"/>
    </source>
</evidence>
<dbReference type="Pfam" id="PF03168">
    <property type="entry name" value="LEA_2"/>
    <property type="match status" value="1"/>
</dbReference>
<keyword evidence="4" id="KW-1185">Reference proteome</keyword>
<protein>
    <recommendedName>
        <fullName evidence="2">Water stress and hypersensitive response domain-containing protein</fullName>
    </recommendedName>
</protein>
<keyword evidence="1" id="KW-0732">Signal</keyword>
<dbReference type="Proteomes" id="UP000746535">
    <property type="component" value="Unassembled WGS sequence"/>
</dbReference>
<feature type="signal peptide" evidence="1">
    <location>
        <begin position="1"/>
        <end position="17"/>
    </location>
</feature>